<comment type="caution">
    <text evidence="1">The sequence shown here is derived from an EMBL/GenBank/DDBJ whole genome shotgun (WGS) entry which is preliminary data.</text>
</comment>
<accession>A0A1D3D011</accession>
<reference evidence="1 2" key="1">
    <citation type="journal article" date="2016" name="BMC Genomics">
        <title>Comparative genomics reveals Cyclospora cayetanensis possesses coccidia-like metabolism and invasion components but unique surface antigens.</title>
        <authorList>
            <person name="Liu S."/>
            <person name="Wang L."/>
            <person name="Zheng H."/>
            <person name="Xu Z."/>
            <person name="Roellig D.M."/>
            <person name="Li N."/>
            <person name="Frace M.A."/>
            <person name="Tang K."/>
            <person name="Arrowood M.J."/>
            <person name="Moss D.M."/>
            <person name="Zhang L."/>
            <person name="Feng Y."/>
            <person name="Xiao L."/>
        </authorList>
    </citation>
    <scope>NUCLEOTIDE SEQUENCE [LARGE SCALE GENOMIC DNA]</scope>
    <source>
        <strain evidence="1 2">CHN_HEN01</strain>
    </source>
</reference>
<gene>
    <name evidence="1" type="ORF">cyc_07507</name>
</gene>
<dbReference type="VEuPathDB" id="ToxoDB:LOC34623460"/>
<dbReference type="InterPro" id="IPR019315">
    <property type="entry name" value="MMTA2_N"/>
</dbReference>
<dbReference type="OrthoDB" id="5390672at2759"/>
<dbReference type="EMBL" id="JROU02001338">
    <property type="protein sequence ID" value="OEH76739.1"/>
    <property type="molecule type" value="Genomic_DNA"/>
</dbReference>
<name>A0A1D3D011_9EIME</name>
<dbReference type="GeneID" id="34623460"/>
<organism evidence="1 2">
    <name type="scientific">Cyclospora cayetanensis</name>
    <dbReference type="NCBI Taxonomy" id="88456"/>
    <lineage>
        <taxon>Eukaryota</taxon>
        <taxon>Sar</taxon>
        <taxon>Alveolata</taxon>
        <taxon>Apicomplexa</taxon>
        <taxon>Conoidasida</taxon>
        <taxon>Coccidia</taxon>
        <taxon>Eucoccidiorida</taxon>
        <taxon>Eimeriorina</taxon>
        <taxon>Eimeriidae</taxon>
        <taxon>Cyclospora</taxon>
    </lineage>
</organism>
<dbReference type="PANTHER" id="PTHR14580">
    <property type="entry name" value="MULTIPLE MYELOMA TUMOR-ASSOCIATED PROTEIN 2 FAMILY MEMBER"/>
    <property type="match status" value="1"/>
</dbReference>
<dbReference type="PANTHER" id="PTHR14580:SF0">
    <property type="entry name" value="MULTIPLE MYELOMA TUMOR-ASSOCIATED PROTEIN 2"/>
    <property type="match status" value="1"/>
</dbReference>
<dbReference type="VEuPathDB" id="ToxoDB:cyc_07507"/>
<dbReference type="Pfam" id="PF10159">
    <property type="entry name" value="MMtag"/>
    <property type="match status" value="1"/>
</dbReference>
<sequence>MAVYIKQSPPREGVRGGWEDFNWESLKSQSNAERDYYLGASAKVGICTRGKFEKFDWWTKKKEPAGQTDAAEDELQRVKRFEQQLLEEALGRRPRHLLAGEALEEEAPRPTAAPEAGPAAEKALKKLKKEQKKLKKLKRKEQKREARLLRLLKKERRSDSRSSREPSPPVRNSSSVDRRQHERSGKHTRQHYGRSRSPYTDRSLYRSCGVDASRVAVKLRRSPFEARGGSDTRLPGGESRQREARKEQLEEGSRKRGRSYSAERGSRKTRHRSRPVDSERKARESYYRSGYFQLESSRRHVRDSRDAERDHRRRDSRDHRGTHRTEQKTQEIENCRLRSRRSGVVIEGAEQLRGSIERASRDEREACRAPGEGRGIKKELVEEDRKRNMGSTQPRDNDTAAKARSDAEVPRVKREL</sequence>
<protein>
    <submittedName>
        <fullName evidence="1">Uncharacterized protein</fullName>
    </submittedName>
</protein>
<evidence type="ECO:0000313" key="2">
    <source>
        <dbReference type="Proteomes" id="UP000095192"/>
    </source>
</evidence>
<evidence type="ECO:0000313" key="1">
    <source>
        <dbReference type="EMBL" id="OEH76739.1"/>
    </source>
</evidence>
<dbReference type="InterPro" id="IPR039207">
    <property type="entry name" value="MMTAG2-like"/>
</dbReference>
<dbReference type="Proteomes" id="UP000095192">
    <property type="component" value="Unassembled WGS sequence"/>
</dbReference>
<keyword evidence="2" id="KW-1185">Reference proteome</keyword>
<proteinExistence type="predicted"/>
<dbReference type="AlphaFoldDB" id="A0A1D3D011"/>